<accession>A0ABW8CUB9</accession>
<protein>
    <recommendedName>
        <fullName evidence="4">Tetratricopeptide repeat protein</fullName>
    </recommendedName>
</protein>
<sequence>MGHRGDRARTTPLGSGRLGLPQEVEAYRVLARASPAYLPKLVRALVSYGYEAGHRRGPERRLPLHAEAADAARRIGAGRPRRPGALRDAPEAYERTLFEPGRRAEGRAVCEEPAEAGRAAFERGQVERPAYGSARLAVVPAEEGRPAEPRAVHHRLAVRSASSARTAPVGSRRRSGPSSTRRWRSPGTAEGLPRALTDRATFLVAAKRYEEARADFAEVADPLDGAEWTPIVTAT</sequence>
<feature type="region of interest" description="Disordered" evidence="1">
    <location>
        <begin position="142"/>
        <end position="194"/>
    </location>
</feature>
<feature type="compositionally biased region" description="Basic and acidic residues" evidence="1">
    <location>
        <begin position="142"/>
        <end position="151"/>
    </location>
</feature>
<gene>
    <name evidence="2" type="ORF">ACIGW0_12055</name>
</gene>
<evidence type="ECO:0008006" key="4">
    <source>
        <dbReference type="Google" id="ProtNLM"/>
    </source>
</evidence>
<name>A0ABW8CUB9_STRBI</name>
<feature type="compositionally biased region" description="Low complexity" evidence="1">
    <location>
        <begin position="176"/>
        <end position="188"/>
    </location>
</feature>
<keyword evidence="3" id="KW-1185">Reference proteome</keyword>
<evidence type="ECO:0000256" key="1">
    <source>
        <dbReference type="SAM" id="MobiDB-lite"/>
    </source>
</evidence>
<comment type="caution">
    <text evidence="2">The sequence shown here is derived from an EMBL/GenBank/DDBJ whole genome shotgun (WGS) entry which is preliminary data.</text>
</comment>
<dbReference type="Proteomes" id="UP001614391">
    <property type="component" value="Unassembled WGS sequence"/>
</dbReference>
<proteinExistence type="predicted"/>
<dbReference type="RefSeq" id="WP_399613733.1">
    <property type="nucleotide sequence ID" value="NZ_JBITYT010000004.1"/>
</dbReference>
<organism evidence="2 3">
    <name type="scientific">Streptomyces bikiniensis</name>
    <dbReference type="NCBI Taxonomy" id="1896"/>
    <lineage>
        <taxon>Bacteria</taxon>
        <taxon>Bacillati</taxon>
        <taxon>Actinomycetota</taxon>
        <taxon>Actinomycetes</taxon>
        <taxon>Kitasatosporales</taxon>
        <taxon>Streptomycetaceae</taxon>
        <taxon>Streptomyces</taxon>
    </lineage>
</organism>
<evidence type="ECO:0000313" key="2">
    <source>
        <dbReference type="EMBL" id="MFI9120109.1"/>
    </source>
</evidence>
<dbReference type="EMBL" id="JBITYT010000004">
    <property type="protein sequence ID" value="MFI9120109.1"/>
    <property type="molecule type" value="Genomic_DNA"/>
</dbReference>
<reference evidence="2 3" key="1">
    <citation type="submission" date="2024-10" db="EMBL/GenBank/DDBJ databases">
        <title>The Natural Products Discovery Center: Release of the First 8490 Sequenced Strains for Exploring Actinobacteria Biosynthetic Diversity.</title>
        <authorList>
            <person name="Kalkreuter E."/>
            <person name="Kautsar S.A."/>
            <person name="Yang D."/>
            <person name="Bader C.D."/>
            <person name="Teijaro C.N."/>
            <person name="Fluegel L."/>
            <person name="Davis C.M."/>
            <person name="Simpson J.R."/>
            <person name="Lauterbach L."/>
            <person name="Steele A.D."/>
            <person name="Gui C."/>
            <person name="Meng S."/>
            <person name="Li G."/>
            <person name="Viehrig K."/>
            <person name="Ye F."/>
            <person name="Su P."/>
            <person name="Kiefer A.F."/>
            <person name="Nichols A."/>
            <person name="Cepeda A.J."/>
            <person name="Yan W."/>
            <person name="Fan B."/>
            <person name="Jiang Y."/>
            <person name="Adhikari A."/>
            <person name="Zheng C.-J."/>
            <person name="Schuster L."/>
            <person name="Cowan T.M."/>
            <person name="Smanski M.J."/>
            <person name="Chevrette M.G."/>
            <person name="De Carvalho L.P.S."/>
            <person name="Shen B."/>
        </authorList>
    </citation>
    <scope>NUCLEOTIDE SEQUENCE [LARGE SCALE GENOMIC DNA]</scope>
    <source>
        <strain evidence="2 3">NPDC053346</strain>
    </source>
</reference>
<evidence type="ECO:0000313" key="3">
    <source>
        <dbReference type="Proteomes" id="UP001614391"/>
    </source>
</evidence>